<evidence type="ECO:0000313" key="2">
    <source>
        <dbReference type="EMBL" id="GLY83183.1"/>
    </source>
</evidence>
<dbReference type="InterPro" id="IPR037523">
    <property type="entry name" value="VOC_core"/>
</dbReference>
<dbReference type="SUPFAM" id="SSF54593">
    <property type="entry name" value="Glyoxalase/Bleomycin resistance protein/Dihydroxybiphenyl dioxygenase"/>
    <property type="match status" value="1"/>
</dbReference>
<feature type="domain" description="VOC" evidence="1">
    <location>
        <begin position="5"/>
        <end position="113"/>
    </location>
</feature>
<evidence type="ECO:0000313" key="3">
    <source>
        <dbReference type="Proteomes" id="UP001165074"/>
    </source>
</evidence>
<dbReference type="Gene3D" id="3.10.180.10">
    <property type="entry name" value="2,3-Dihydroxybiphenyl 1,2-Dioxygenase, domain 1"/>
    <property type="match status" value="1"/>
</dbReference>
<reference evidence="2" key="1">
    <citation type="submission" date="2023-03" db="EMBL/GenBank/DDBJ databases">
        <title>Actinoallomurus iriomotensis NBRC 103684.</title>
        <authorList>
            <person name="Ichikawa N."/>
            <person name="Sato H."/>
            <person name="Tonouchi N."/>
        </authorList>
    </citation>
    <scope>NUCLEOTIDE SEQUENCE</scope>
    <source>
        <strain evidence="2">NBRC 103684</strain>
    </source>
</reference>
<protein>
    <recommendedName>
        <fullName evidence="1">VOC domain-containing protein</fullName>
    </recommendedName>
</protein>
<keyword evidence="3" id="KW-1185">Reference proteome</keyword>
<proteinExistence type="predicted"/>
<comment type="caution">
    <text evidence="2">The sequence shown here is derived from an EMBL/GenBank/DDBJ whole genome shotgun (WGS) entry which is preliminary data.</text>
</comment>
<dbReference type="EMBL" id="BSTK01000002">
    <property type="protein sequence ID" value="GLY83183.1"/>
    <property type="molecule type" value="Genomic_DNA"/>
</dbReference>
<dbReference type="RefSeq" id="WP_285567364.1">
    <property type="nucleotide sequence ID" value="NZ_BSTK01000002.1"/>
</dbReference>
<dbReference type="Pfam" id="PF18029">
    <property type="entry name" value="Glyoxalase_6"/>
    <property type="match status" value="1"/>
</dbReference>
<gene>
    <name evidence="2" type="ORF">Airi02_011130</name>
</gene>
<dbReference type="PROSITE" id="PS51819">
    <property type="entry name" value="VOC"/>
    <property type="match status" value="1"/>
</dbReference>
<organism evidence="2 3">
    <name type="scientific">Actinoallomurus iriomotensis</name>
    <dbReference type="NCBI Taxonomy" id="478107"/>
    <lineage>
        <taxon>Bacteria</taxon>
        <taxon>Bacillati</taxon>
        <taxon>Actinomycetota</taxon>
        <taxon>Actinomycetes</taxon>
        <taxon>Streptosporangiales</taxon>
        <taxon>Thermomonosporaceae</taxon>
        <taxon>Actinoallomurus</taxon>
    </lineage>
</organism>
<name>A0A9W6VSC1_9ACTN</name>
<dbReference type="Proteomes" id="UP001165074">
    <property type="component" value="Unassembled WGS sequence"/>
</dbReference>
<accession>A0A9W6VSC1</accession>
<sequence length="117" mass="13025">MMTLKPGSILLGTTQPAELRDWYRRALAPEHQGEGPIDLGGFLLVIEQRDDIDAKNNQPGRMILNFHVDDFDAVEAQLRAAGVDWLVPVADRSSGRFGTFADPDGNYLQIIQFKQDA</sequence>
<dbReference type="InterPro" id="IPR029068">
    <property type="entry name" value="Glyas_Bleomycin-R_OHBP_Dase"/>
</dbReference>
<dbReference type="AlphaFoldDB" id="A0A9W6VSC1"/>
<dbReference type="InterPro" id="IPR041581">
    <property type="entry name" value="Glyoxalase_6"/>
</dbReference>
<evidence type="ECO:0000259" key="1">
    <source>
        <dbReference type="PROSITE" id="PS51819"/>
    </source>
</evidence>